<evidence type="ECO:0000313" key="2">
    <source>
        <dbReference type="EMBL" id="CAC5365061.1"/>
    </source>
</evidence>
<evidence type="ECO:0000313" key="3">
    <source>
        <dbReference type="Proteomes" id="UP000507470"/>
    </source>
</evidence>
<name>A0A6J8AC55_MYTCO</name>
<dbReference type="InterPro" id="IPR018289">
    <property type="entry name" value="MULE_transposase_dom"/>
</dbReference>
<proteinExistence type="predicted"/>
<organism evidence="2 3">
    <name type="scientific">Mytilus coruscus</name>
    <name type="common">Sea mussel</name>
    <dbReference type="NCBI Taxonomy" id="42192"/>
    <lineage>
        <taxon>Eukaryota</taxon>
        <taxon>Metazoa</taxon>
        <taxon>Spiralia</taxon>
        <taxon>Lophotrochozoa</taxon>
        <taxon>Mollusca</taxon>
        <taxon>Bivalvia</taxon>
        <taxon>Autobranchia</taxon>
        <taxon>Pteriomorphia</taxon>
        <taxon>Mytilida</taxon>
        <taxon>Mytiloidea</taxon>
        <taxon>Mytilidae</taxon>
        <taxon>Mytilinae</taxon>
        <taxon>Mytilus</taxon>
    </lineage>
</organism>
<protein>
    <recommendedName>
        <fullName evidence="1">MULE transposase domain-containing protein</fullName>
    </recommendedName>
</protein>
<dbReference type="Pfam" id="PF10551">
    <property type="entry name" value="MULE"/>
    <property type="match status" value="1"/>
</dbReference>
<reference evidence="2 3" key="1">
    <citation type="submission" date="2020-06" db="EMBL/GenBank/DDBJ databases">
        <authorList>
            <person name="Li R."/>
            <person name="Bekaert M."/>
        </authorList>
    </citation>
    <scope>NUCLEOTIDE SEQUENCE [LARGE SCALE GENOMIC DNA]</scope>
    <source>
        <strain evidence="3">wild</strain>
    </source>
</reference>
<evidence type="ECO:0000259" key="1">
    <source>
        <dbReference type="Pfam" id="PF10551"/>
    </source>
</evidence>
<accession>A0A6J8AC55</accession>
<keyword evidence="3" id="KW-1185">Reference proteome</keyword>
<sequence>MEESLLDRKDLKNVAMSLYRERRKNMPRLPKCRADIHEALDAIDTTTNKSENFTLVNDQETGIIIFSCSVNLECLCSEMEDIFINGTFKYCPKFYYQLYSIHGCLNGNYIPLDFALLPSKTEECYLNMWNLLNASCQHKNLVLSPKTIHIDFEQAMHNAVRVIFPNADISCCRFHLGQSWWRRIQTIGLSTEYKQRSSEVGKLLNQFFGLAFLSPEEIEDCFIEDIMAVTPQNEKCLKFADYILENYVAADSKFPPQIWASPPDTEAKRTTNGPESFHSHFNSQFYACHPSIFIFMDVLQKIQKTTYIKIRSLSAIAPVRKNDRERIEFVSEQFVKYGREEITRLDFIKSVGYKFSALTNM</sequence>
<dbReference type="AlphaFoldDB" id="A0A6J8AC55"/>
<feature type="domain" description="MULE transposase" evidence="1">
    <location>
        <begin position="84"/>
        <end position="177"/>
    </location>
</feature>
<dbReference type="EMBL" id="CACVKT020001098">
    <property type="protein sequence ID" value="CAC5365061.1"/>
    <property type="molecule type" value="Genomic_DNA"/>
</dbReference>
<gene>
    <name evidence="2" type="ORF">MCOR_5881</name>
</gene>
<dbReference type="OrthoDB" id="6612379at2759"/>
<dbReference type="Proteomes" id="UP000507470">
    <property type="component" value="Unassembled WGS sequence"/>
</dbReference>